<dbReference type="InterPro" id="IPR036291">
    <property type="entry name" value="NAD(P)-bd_dom_sf"/>
</dbReference>
<dbReference type="PANTHER" id="PTHR24321">
    <property type="entry name" value="DEHYDROGENASES, SHORT CHAIN"/>
    <property type="match status" value="1"/>
</dbReference>
<evidence type="ECO:0000313" key="4">
    <source>
        <dbReference type="Proteomes" id="UP000838763"/>
    </source>
</evidence>
<dbReference type="PRINTS" id="PR00081">
    <property type="entry name" value="GDHRDH"/>
</dbReference>
<keyword evidence="4" id="KW-1185">Reference proteome</keyword>
<dbReference type="SUPFAM" id="SSF51735">
    <property type="entry name" value="NAD(P)-binding Rossmann-fold domains"/>
    <property type="match status" value="1"/>
</dbReference>
<name>A0A9P1M965_9PEZI</name>
<gene>
    <name evidence="3" type="ORF">PPNO1_LOCUS4127</name>
</gene>
<sequence>MDFSPQSVAFVTGAGGTVGRYTVLQFARDGVRNIAGLDLSEEGLQETQKILAEECPEAVFLPSLDHAVNNAGVGQTLKPTSELEFGEFDKVIGVNLKGVWVCEKLELAIMEKQEPLPLTSKASGRIASRGTIVNVSSVLGLLAMPTLGVYTMSKHGVVGLTRSDAIDYSKKGIRVNAVSPGFIDTPLLKESSRKALAPSISKTPLGRLANPQEIADSIIYLSSPRSSYVTGTVLARNRGSSSDRLNSTAAPVTAKVESLIFYVSIQLQSTLA</sequence>
<dbReference type="OrthoDB" id="5840532at2759"/>
<dbReference type="Gene3D" id="3.40.50.720">
    <property type="entry name" value="NAD(P)-binding Rossmann-like Domain"/>
    <property type="match status" value="1"/>
</dbReference>
<dbReference type="Pfam" id="PF13561">
    <property type="entry name" value="adh_short_C2"/>
    <property type="match status" value="1"/>
</dbReference>
<dbReference type="AlphaFoldDB" id="A0A9P1M965"/>
<dbReference type="PRINTS" id="PR00080">
    <property type="entry name" value="SDRFAMILY"/>
</dbReference>
<reference evidence="3" key="1">
    <citation type="submission" date="2022-11" db="EMBL/GenBank/DDBJ databases">
        <authorList>
            <person name="Scott C."/>
            <person name="Bruce N."/>
        </authorList>
    </citation>
    <scope>NUCLEOTIDE SEQUENCE</scope>
</reference>
<keyword evidence="2" id="KW-0560">Oxidoreductase</keyword>
<dbReference type="EMBL" id="CALLCH030000011">
    <property type="protein sequence ID" value="CAI4214398.1"/>
    <property type="molecule type" value="Genomic_DNA"/>
</dbReference>
<organism evidence="3 4">
    <name type="scientific">Parascedosporium putredinis</name>
    <dbReference type="NCBI Taxonomy" id="1442378"/>
    <lineage>
        <taxon>Eukaryota</taxon>
        <taxon>Fungi</taxon>
        <taxon>Dikarya</taxon>
        <taxon>Ascomycota</taxon>
        <taxon>Pezizomycotina</taxon>
        <taxon>Sordariomycetes</taxon>
        <taxon>Hypocreomycetidae</taxon>
        <taxon>Microascales</taxon>
        <taxon>Microascaceae</taxon>
        <taxon>Parascedosporium</taxon>
    </lineage>
</organism>
<protein>
    <recommendedName>
        <fullName evidence="5">NAD(P)-binding protein</fullName>
    </recommendedName>
</protein>
<dbReference type="GO" id="GO:0016491">
    <property type="term" value="F:oxidoreductase activity"/>
    <property type="evidence" value="ECO:0007669"/>
    <property type="project" value="UniProtKB-KW"/>
</dbReference>
<evidence type="ECO:0000256" key="1">
    <source>
        <dbReference type="ARBA" id="ARBA00006484"/>
    </source>
</evidence>
<proteinExistence type="inferred from homology"/>
<accession>A0A9P1M965</accession>
<dbReference type="PANTHER" id="PTHR24321:SF12">
    <property type="entry name" value="SHORT-CHAIN DEHYDROGENASE_REDUCTASE FAMILY, PUTATIVE (AFU_ORTHOLOGUE AFUA_5G14340)-RELATED"/>
    <property type="match status" value="1"/>
</dbReference>
<dbReference type="CDD" id="cd05233">
    <property type="entry name" value="SDR_c"/>
    <property type="match status" value="1"/>
</dbReference>
<evidence type="ECO:0008006" key="5">
    <source>
        <dbReference type="Google" id="ProtNLM"/>
    </source>
</evidence>
<dbReference type="Proteomes" id="UP000838763">
    <property type="component" value="Unassembled WGS sequence"/>
</dbReference>
<comment type="caution">
    <text evidence="3">The sequence shown here is derived from an EMBL/GenBank/DDBJ whole genome shotgun (WGS) entry which is preliminary data.</text>
</comment>
<evidence type="ECO:0000313" key="3">
    <source>
        <dbReference type="EMBL" id="CAI4214398.1"/>
    </source>
</evidence>
<comment type="similarity">
    <text evidence="1">Belongs to the short-chain dehydrogenases/reductases (SDR) family.</text>
</comment>
<evidence type="ECO:0000256" key="2">
    <source>
        <dbReference type="ARBA" id="ARBA00023002"/>
    </source>
</evidence>
<dbReference type="InterPro" id="IPR002347">
    <property type="entry name" value="SDR_fam"/>
</dbReference>